<protein>
    <submittedName>
        <fullName evidence="18">Sugar transport protein 1</fullName>
    </submittedName>
</protein>
<feature type="transmembrane region" description="Helical" evidence="16">
    <location>
        <begin position="432"/>
        <end position="452"/>
    </location>
</feature>
<feature type="transmembrane region" description="Helical" evidence="16">
    <location>
        <begin position="359"/>
        <end position="378"/>
    </location>
</feature>
<comment type="similarity">
    <text evidence="5">Belongs to the major facilitator superfamily. Sugar transporter (TC 2.A.1.1) family.</text>
</comment>
<keyword evidence="9" id="KW-0479">Metal-binding</keyword>
<dbReference type="InterPro" id="IPR000092">
    <property type="entry name" value="Polyprenyl_synt"/>
</dbReference>
<dbReference type="CDD" id="cd17361">
    <property type="entry name" value="MFS_STP"/>
    <property type="match status" value="1"/>
</dbReference>
<feature type="transmembrane region" description="Helical" evidence="16">
    <location>
        <begin position="458"/>
        <end position="479"/>
    </location>
</feature>
<dbReference type="CDD" id="cd00685">
    <property type="entry name" value="Trans_IPPS_HT"/>
    <property type="match status" value="1"/>
</dbReference>
<feature type="transmembrane region" description="Helical" evidence="16">
    <location>
        <begin position="174"/>
        <end position="197"/>
    </location>
</feature>
<feature type="transmembrane region" description="Helical" evidence="16">
    <location>
        <begin position="325"/>
        <end position="347"/>
    </location>
</feature>
<keyword evidence="12 16" id="KW-1133">Transmembrane helix</keyword>
<dbReference type="InterPro" id="IPR044778">
    <property type="entry name" value="MFS_STP/MST-like_plant"/>
</dbReference>
<reference evidence="19" key="1">
    <citation type="submission" date="2024-07" db="EMBL/GenBank/DDBJ databases">
        <title>Two chromosome-level genome assemblies of Korean endemic species Abeliophyllum distichum and Forsythia ovata (Oleaceae).</title>
        <authorList>
            <person name="Jang H."/>
        </authorList>
    </citation>
    <scope>NUCLEOTIDE SEQUENCE [LARGE SCALE GENOMIC DNA]</scope>
</reference>
<keyword evidence="8 16" id="KW-0812">Transmembrane</keyword>
<evidence type="ECO:0000256" key="6">
    <source>
        <dbReference type="ARBA" id="ARBA00022448"/>
    </source>
</evidence>
<evidence type="ECO:0000256" key="15">
    <source>
        <dbReference type="ARBA" id="ARBA00044504"/>
    </source>
</evidence>
<evidence type="ECO:0000256" key="2">
    <source>
        <dbReference type="ARBA" id="ARBA00004141"/>
    </source>
</evidence>
<evidence type="ECO:0000313" key="18">
    <source>
        <dbReference type="EMBL" id="KAL2531812.1"/>
    </source>
</evidence>
<dbReference type="Pfam" id="PF00348">
    <property type="entry name" value="polyprenyl_synt"/>
    <property type="match status" value="1"/>
</dbReference>
<accession>A0ABD1V3B8</accession>
<dbReference type="GO" id="GO:0005737">
    <property type="term" value="C:cytoplasm"/>
    <property type="evidence" value="ECO:0007669"/>
    <property type="project" value="UniProtKB-ARBA"/>
</dbReference>
<evidence type="ECO:0000256" key="3">
    <source>
        <dbReference type="ARBA" id="ARBA00005128"/>
    </source>
</evidence>
<dbReference type="GO" id="GO:0008299">
    <property type="term" value="P:isoprenoid biosynthetic process"/>
    <property type="evidence" value="ECO:0007669"/>
    <property type="project" value="UniProtKB-KW"/>
</dbReference>
<keyword evidence="13 16" id="KW-0472">Membrane</keyword>
<comment type="similarity">
    <text evidence="4">Belongs to the FPP/GGPP synthase family.</text>
</comment>
<feature type="transmembrane region" description="Helical" evidence="16">
    <location>
        <begin position="203"/>
        <end position="226"/>
    </location>
</feature>
<dbReference type="FunFam" id="1.20.1250.20:FF:000002">
    <property type="entry name" value="Sugar transport protein 13"/>
    <property type="match status" value="1"/>
</dbReference>
<proteinExistence type="inferred from homology"/>
<evidence type="ECO:0000256" key="8">
    <source>
        <dbReference type="ARBA" id="ARBA00022692"/>
    </source>
</evidence>
<comment type="caution">
    <text evidence="18">The sequence shown here is derived from an EMBL/GenBank/DDBJ whole genome shotgun (WGS) entry which is preliminary data.</text>
</comment>
<comment type="subcellular location">
    <subcellularLocation>
        <location evidence="2">Membrane</location>
        <topology evidence="2">Multi-pass membrane protein</topology>
    </subcellularLocation>
</comment>
<evidence type="ECO:0000256" key="4">
    <source>
        <dbReference type="ARBA" id="ARBA00006706"/>
    </source>
</evidence>
<dbReference type="InterPro" id="IPR053378">
    <property type="entry name" value="Prenyl_diphosphate_synthase"/>
</dbReference>
<feature type="transmembrane region" description="Helical" evidence="16">
    <location>
        <begin position="116"/>
        <end position="135"/>
    </location>
</feature>
<dbReference type="FunFam" id="1.10.600.10:FF:000001">
    <property type="entry name" value="Geranylgeranyl diphosphate synthase"/>
    <property type="match status" value="1"/>
</dbReference>
<dbReference type="InterPro" id="IPR008949">
    <property type="entry name" value="Isoprenoid_synthase_dom_sf"/>
</dbReference>
<keyword evidence="7 18" id="KW-0762">Sugar transport</keyword>
<evidence type="ECO:0000256" key="1">
    <source>
        <dbReference type="ARBA" id="ARBA00001946"/>
    </source>
</evidence>
<evidence type="ECO:0000256" key="14">
    <source>
        <dbReference type="ARBA" id="ARBA00023229"/>
    </source>
</evidence>
<dbReference type="PANTHER" id="PTHR23500:SF603">
    <property type="entry name" value="SUGAR CARRIER PROTEIN C-LIKE"/>
    <property type="match status" value="1"/>
</dbReference>
<evidence type="ECO:0000256" key="7">
    <source>
        <dbReference type="ARBA" id="ARBA00022597"/>
    </source>
</evidence>
<dbReference type="InterPro" id="IPR036259">
    <property type="entry name" value="MFS_trans_sf"/>
</dbReference>
<feature type="transmembrane region" description="Helical" evidence="16">
    <location>
        <begin position="85"/>
        <end position="104"/>
    </location>
</feature>
<dbReference type="PROSITE" id="PS00444">
    <property type="entry name" value="POLYPRENYL_SYNTHASE_2"/>
    <property type="match status" value="1"/>
</dbReference>
<dbReference type="GO" id="GO:0016020">
    <property type="term" value="C:membrane"/>
    <property type="evidence" value="ECO:0007669"/>
    <property type="project" value="UniProtKB-SubCell"/>
</dbReference>
<evidence type="ECO:0000256" key="12">
    <source>
        <dbReference type="ARBA" id="ARBA00022989"/>
    </source>
</evidence>
<dbReference type="InterPro" id="IPR045262">
    <property type="entry name" value="STP/PLT_plant"/>
</dbReference>
<dbReference type="PANTHER" id="PTHR23500">
    <property type="entry name" value="SOLUTE CARRIER FAMILY 2, FACILITATED GLUCOSE TRANSPORTER"/>
    <property type="match status" value="1"/>
</dbReference>
<sequence>MGGVGFAVSGRRGDDPTQYPGKLTWYVVMTLMAAAMGGLIFGYDIGISGGVTSMAPFLEKFFPSVYHKQMDDTSTNQYCKFDSQILTLFTSSLYLAALVASFFASTMTKKFGRRKSMMFGGIIFLVGAIINAAAVHISMLIIGRVLLGIGVGFANQSVPLYLSEMSPYNYRGTFNVCFQLMITIGILVANLFNYFFAKIEGGWGWRLSLGLAGVPAIIIIISSFFLSDTPNSLVDRGREEEAKTLLKRIRGVENIDAEFNDILAASNEAKLLQNPWQNIFKRRCYRPQLVMSIMIPFFQQLTGINVIMFYAPVLFKTIGFGSDASLMSAVITGVINVLATCVSIGFADRLGRRTLFLEGGVQMLIFQIAVAALIGVKFGVTGDVTELPKWFAIVVVICICFYVAGFAWSWGPLGWLYPSEIFSLEIRSAGQSVNVAVNMFFTFLVAQIFLVMLCRMKFGLFIFFAFFVIVMTSFCYFLMPETKNIPIEEMTQIWRDHWFWKRFMDDDRVNGANEMTRMEQQSSPKKSKKRAKVDSISKPTCLKRQIAVNKALEEAVLLREPFQVHESMSYSLLAGGKRVRPILCIASCELVGGQESTAMPAACAVEMIHTMTLMHDDLPFMANDDLQHGKPTSHKVFGEDVAVLVGDAFFLFAFEHVAIAIKGVPSERIVRVISELAKCVGAEGVIGCQVVDICSQGKSDVGLDLLEFIHIHKTAALLKGSAVLGAILGGANDQEVAKLRKFARCIGLLFQVVDDILDVTKSSQQLGQTAGKDLLADKSTYPKLIGIEK</sequence>
<organism evidence="18 19">
    <name type="scientific">Abeliophyllum distichum</name>
    <dbReference type="NCBI Taxonomy" id="126358"/>
    <lineage>
        <taxon>Eukaryota</taxon>
        <taxon>Viridiplantae</taxon>
        <taxon>Streptophyta</taxon>
        <taxon>Embryophyta</taxon>
        <taxon>Tracheophyta</taxon>
        <taxon>Spermatophyta</taxon>
        <taxon>Magnoliopsida</taxon>
        <taxon>eudicotyledons</taxon>
        <taxon>Gunneridae</taxon>
        <taxon>Pentapetalae</taxon>
        <taxon>asterids</taxon>
        <taxon>lamiids</taxon>
        <taxon>Lamiales</taxon>
        <taxon>Oleaceae</taxon>
        <taxon>Forsythieae</taxon>
        <taxon>Abeliophyllum</taxon>
    </lineage>
</organism>
<dbReference type="GO" id="GO:0015293">
    <property type="term" value="F:symporter activity"/>
    <property type="evidence" value="ECO:0007669"/>
    <property type="project" value="UniProtKB-KW"/>
</dbReference>
<comment type="pathway">
    <text evidence="3">Isoprenoid biosynthesis.</text>
</comment>
<keyword evidence="14" id="KW-0414">Isoprene biosynthesis</keyword>
<gene>
    <name evidence="18" type="ORF">Adt_05163</name>
</gene>
<dbReference type="PRINTS" id="PR00171">
    <property type="entry name" value="SUGRTRNSPORT"/>
</dbReference>
<dbReference type="Proteomes" id="UP001604336">
    <property type="component" value="Unassembled WGS sequence"/>
</dbReference>
<dbReference type="Gene3D" id="1.20.1250.20">
    <property type="entry name" value="MFS general substrate transporter like domains"/>
    <property type="match status" value="1"/>
</dbReference>
<keyword evidence="10" id="KW-0460">Magnesium</keyword>
<evidence type="ECO:0000256" key="16">
    <source>
        <dbReference type="SAM" id="Phobius"/>
    </source>
</evidence>
<dbReference type="GO" id="GO:0046872">
    <property type="term" value="F:metal ion binding"/>
    <property type="evidence" value="ECO:0007669"/>
    <property type="project" value="UniProtKB-KW"/>
</dbReference>
<feature type="domain" description="Major facilitator superfamily (MFS) profile" evidence="17">
    <location>
        <begin position="30"/>
        <end position="483"/>
    </location>
</feature>
<dbReference type="InterPro" id="IPR005828">
    <property type="entry name" value="MFS_sugar_transport-like"/>
</dbReference>
<dbReference type="NCBIfam" id="NF045485">
    <property type="entry name" value="FPPsyn"/>
    <property type="match status" value="1"/>
</dbReference>
<keyword evidence="6" id="KW-0813">Transport</keyword>
<keyword evidence="11" id="KW-0769">Symport</keyword>
<dbReference type="InterPro" id="IPR005829">
    <property type="entry name" value="Sugar_transporter_CS"/>
</dbReference>
<dbReference type="AlphaFoldDB" id="A0ABD1V3B8"/>
<dbReference type="InterPro" id="IPR003663">
    <property type="entry name" value="Sugar/inositol_transpt"/>
</dbReference>
<evidence type="ECO:0000256" key="5">
    <source>
        <dbReference type="ARBA" id="ARBA00010992"/>
    </source>
</evidence>
<feature type="transmembrane region" description="Helical" evidence="16">
    <location>
        <begin position="390"/>
        <end position="411"/>
    </location>
</feature>
<dbReference type="InterPro" id="IPR020846">
    <property type="entry name" value="MFS_dom"/>
</dbReference>
<dbReference type="InterPro" id="IPR033749">
    <property type="entry name" value="Polyprenyl_synt_CS"/>
</dbReference>
<evidence type="ECO:0000256" key="13">
    <source>
        <dbReference type="ARBA" id="ARBA00023136"/>
    </source>
</evidence>
<feature type="transmembrane region" description="Helical" evidence="16">
    <location>
        <begin position="289"/>
        <end position="313"/>
    </location>
</feature>
<dbReference type="PROSITE" id="PS50850">
    <property type="entry name" value="MFS"/>
    <property type="match status" value="1"/>
</dbReference>
<evidence type="ECO:0000256" key="10">
    <source>
        <dbReference type="ARBA" id="ARBA00022842"/>
    </source>
</evidence>
<comment type="cofactor">
    <cofactor evidence="1">
        <name>Mg(2+)</name>
        <dbReference type="ChEBI" id="CHEBI:18420"/>
    </cofactor>
</comment>
<evidence type="ECO:0000256" key="9">
    <source>
        <dbReference type="ARBA" id="ARBA00022723"/>
    </source>
</evidence>
<dbReference type="PROSITE" id="PS00216">
    <property type="entry name" value="SUGAR_TRANSPORT_1"/>
    <property type="match status" value="1"/>
</dbReference>
<feature type="transmembrane region" description="Helical" evidence="16">
    <location>
        <begin position="23"/>
        <end position="43"/>
    </location>
</feature>
<comment type="similarity">
    <text evidence="15">Belongs to the major facilitator superfamily. Phosphate:H(+) symporter (TC 2.A.1.9) family.</text>
</comment>
<dbReference type="SUPFAM" id="SSF48576">
    <property type="entry name" value="Terpenoid synthases"/>
    <property type="match status" value="1"/>
</dbReference>
<dbReference type="Gene3D" id="1.10.600.10">
    <property type="entry name" value="Farnesyl Diphosphate Synthase"/>
    <property type="match status" value="1"/>
</dbReference>
<keyword evidence="19" id="KW-1185">Reference proteome</keyword>
<dbReference type="PROSITE" id="PS00217">
    <property type="entry name" value="SUGAR_TRANSPORT_2"/>
    <property type="match status" value="1"/>
</dbReference>
<dbReference type="SUPFAM" id="SSF103473">
    <property type="entry name" value="MFS general substrate transporter"/>
    <property type="match status" value="1"/>
</dbReference>
<dbReference type="Pfam" id="PF00083">
    <property type="entry name" value="Sugar_tr"/>
    <property type="match status" value="1"/>
</dbReference>
<evidence type="ECO:0000259" key="17">
    <source>
        <dbReference type="PROSITE" id="PS50850"/>
    </source>
</evidence>
<evidence type="ECO:0000256" key="11">
    <source>
        <dbReference type="ARBA" id="ARBA00022847"/>
    </source>
</evidence>
<dbReference type="NCBIfam" id="TIGR00879">
    <property type="entry name" value="SP"/>
    <property type="match status" value="1"/>
</dbReference>
<evidence type="ECO:0000313" key="19">
    <source>
        <dbReference type="Proteomes" id="UP001604336"/>
    </source>
</evidence>
<dbReference type="EMBL" id="JBFOLK010000002">
    <property type="protein sequence ID" value="KAL2531812.1"/>
    <property type="molecule type" value="Genomic_DNA"/>
</dbReference>
<name>A0ABD1V3B8_9LAMI</name>